<dbReference type="InterPro" id="IPR025287">
    <property type="entry name" value="WAK_GUB"/>
</dbReference>
<comment type="catalytic activity">
    <reaction evidence="16">
        <text>L-threonyl-[protein] + ATP = O-phospho-L-threonyl-[protein] + ADP + H(+)</text>
        <dbReference type="Rhea" id="RHEA:46608"/>
        <dbReference type="Rhea" id="RHEA-COMP:11060"/>
        <dbReference type="Rhea" id="RHEA-COMP:11605"/>
        <dbReference type="ChEBI" id="CHEBI:15378"/>
        <dbReference type="ChEBI" id="CHEBI:30013"/>
        <dbReference type="ChEBI" id="CHEBI:30616"/>
        <dbReference type="ChEBI" id="CHEBI:61977"/>
        <dbReference type="ChEBI" id="CHEBI:456216"/>
        <dbReference type="EC" id="2.7.11.1"/>
    </reaction>
</comment>
<keyword evidence="12 20" id="KW-1133">Transmembrane helix</keyword>
<organism evidence="23 24">
    <name type="scientific">Theobroma cacao</name>
    <name type="common">Cacao</name>
    <name type="synonym">Cocoa</name>
    <dbReference type="NCBI Taxonomy" id="3641"/>
    <lineage>
        <taxon>Eukaryota</taxon>
        <taxon>Viridiplantae</taxon>
        <taxon>Streptophyta</taxon>
        <taxon>Embryophyta</taxon>
        <taxon>Tracheophyta</taxon>
        <taxon>Spermatophyta</taxon>
        <taxon>Magnoliopsida</taxon>
        <taxon>eudicotyledons</taxon>
        <taxon>Gunneridae</taxon>
        <taxon>Pentapetalae</taxon>
        <taxon>rosids</taxon>
        <taxon>malvids</taxon>
        <taxon>Malvales</taxon>
        <taxon>Malvaceae</taxon>
        <taxon>Byttnerioideae</taxon>
        <taxon>Theobroma</taxon>
    </lineage>
</organism>
<dbReference type="Gramene" id="EOY04128">
    <property type="protein sequence ID" value="EOY04128"/>
    <property type="gene ID" value="TCM_019383"/>
</dbReference>
<evidence type="ECO:0000256" key="14">
    <source>
        <dbReference type="ARBA" id="ARBA00023170"/>
    </source>
</evidence>
<keyword evidence="5" id="KW-0597">Phosphoprotein</keyword>
<proteinExistence type="predicted"/>
<dbReference type="eggNOG" id="KOG1187">
    <property type="taxonomic scope" value="Eukaryota"/>
</dbReference>
<keyword evidence="15" id="KW-0325">Glycoprotein</keyword>
<evidence type="ECO:0000259" key="22">
    <source>
        <dbReference type="PROSITE" id="PS50011"/>
    </source>
</evidence>
<dbReference type="OMA" id="YPTSNYD"/>
<evidence type="ECO:0000256" key="20">
    <source>
        <dbReference type="SAM" id="Phobius"/>
    </source>
</evidence>
<comment type="subcellular location">
    <subcellularLocation>
        <location evidence="1">Cell membrane</location>
        <topology evidence="1">Single-pass type I membrane protein</topology>
    </subcellularLocation>
</comment>
<dbReference type="PROSITE" id="PS00108">
    <property type="entry name" value="PROTEIN_KINASE_ST"/>
    <property type="match status" value="1"/>
</dbReference>
<dbReference type="PANTHER" id="PTHR46008">
    <property type="entry name" value="LEAF RUST 10 DISEASE-RESISTANCE LOCUS RECEPTOR-LIKE PROTEIN KINASE-LIKE 1.4"/>
    <property type="match status" value="1"/>
</dbReference>
<dbReference type="PROSITE" id="PS00107">
    <property type="entry name" value="PROTEIN_KINASE_ATP"/>
    <property type="match status" value="1"/>
</dbReference>
<dbReference type="SMART" id="SM00220">
    <property type="entry name" value="S_TKc"/>
    <property type="match status" value="1"/>
</dbReference>
<dbReference type="Gene3D" id="3.30.200.20">
    <property type="entry name" value="Phosphorylase Kinase, domain 1"/>
    <property type="match status" value="1"/>
</dbReference>
<keyword evidence="10 23" id="KW-0418">Kinase</keyword>
<evidence type="ECO:0000256" key="11">
    <source>
        <dbReference type="ARBA" id="ARBA00022840"/>
    </source>
</evidence>
<evidence type="ECO:0000256" key="13">
    <source>
        <dbReference type="ARBA" id="ARBA00023136"/>
    </source>
</evidence>
<dbReference type="GO" id="GO:0005886">
    <property type="term" value="C:plasma membrane"/>
    <property type="evidence" value="ECO:0007669"/>
    <property type="project" value="UniProtKB-SubCell"/>
</dbReference>
<feature type="transmembrane region" description="Helical" evidence="20">
    <location>
        <begin position="564"/>
        <end position="587"/>
    </location>
</feature>
<evidence type="ECO:0000256" key="7">
    <source>
        <dbReference type="ARBA" id="ARBA00022692"/>
    </source>
</evidence>
<feature type="domain" description="Protein kinase" evidence="22">
    <location>
        <begin position="657"/>
        <end position="937"/>
    </location>
</feature>
<dbReference type="Proteomes" id="UP000026915">
    <property type="component" value="Chromosome 4"/>
</dbReference>
<dbReference type="Pfam" id="PF14380">
    <property type="entry name" value="WAK_assoc"/>
    <property type="match status" value="2"/>
</dbReference>
<dbReference type="FunFam" id="3.30.200.20:FF:000214">
    <property type="entry name" value="WAK1-OsWAK receptor-like cytoplasmic kinase (OsWAK-RLCK)"/>
    <property type="match status" value="1"/>
</dbReference>
<keyword evidence="11 18" id="KW-0067">ATP-binding</keyword>
<dbReference type="PANTHER" id="PTHR46008:SF2">
    <property type="entry name" value="LEAF RUST 10 DISEASE-RESISTANCE LOCUS RECEPTOR-LIKE PROTEIN KINASE-LIKE 1.4"/>
    <property type="match status" value="1"/>
</dbReference>
<evidence type="ECO:0000256" key="10">
    <source>
        <dbReference type="ARBA" id="ARBA00022777"/>
    </source>
</evidence>
<reference evidence="23 24" key="1">
    <citation type="journal article" date="2013" name="Genome Biol.">
        <title>The genome sequence of the most widely cultivated cacao type and its use to identify candidate genes regulating pod color.</title>
        <authorList>
            <person name="Motamayor J.C."/>
            <person name="Mockaitis K."/>
            <person name="Schmutz J."/>
            <person name="Haiminen N."/>
            <person name="Iii D.L."/>
            <person name="Cornejo O."/>
            <person name="Findley S.D."/>
            <person name="Zheng P."/>
            <person name="Utro F."/>
            <person name="Royaert S."/>
            <person name="Saski C."/>
            <person name="Jenkins J."/>
            <person name="Podicheti R."/>
            <person name="Zhao M."/>
            <person name="Scheffler B.E."/>
            <person name="Stack J.C."/>
            <person name="Feltus F.A."/>
            <person name="Mustiga G.M."/>
            <person name="Amores F."/>
            <person name="Phillips W."/>
            <person name="Marelli J.P."/>
            <person name="May G.D."/>
            <person name="Shapiro H."/>
            <person name="Ma J."/>
            <person name="Bustamante C.D."/>
            <person name="Schnell R.J."/>
            <person name="Main D."/>
            <person name="Gilbert D."/>
            <person name="Parida L."/>
            <person name="Kuhn D.N."/>
        </authorList>
    </citation>
    <scope>NUCLEOTIDE SEQUENCE [LARGE SCALE GENOMIC DNA]</scope>
    <source>
        <strain evidence="24">cv. Matina 1-6</strain>
    </source>
</reference>
<name>A0A061EHL3_THECC</name>
<keyword evidence="14" id="KW-0675">Receptor</keyword>
<accession>A0A061EHL3</accession>
<dbReference type="STRING" id="3641.A0A061EHL3"/>
<keyword evidence="3" id="KW-1003">Cell membrane</keyword>
<dbReference type="InterPro" id="IPR008271">
    <property type="entry name" value="Ser/Thr_kinase_AS"/>
</dbReference>
<evidence type="ECO:0000256" key="5">
    <source>
        <dbReference type="ARBA" id="ARBA00022553"/>
    </source>
</evidence>
<comment type="catalytic activity">
    <reaction evidence="17">
        <text>L-seryl-[protein] + ATP = O-phospho-L-seryl-[protein] + ADP + H(+)</text>
        <dbReference type="Rhea" id="RHEA:17989"/>
        <dbReference type="Rhea" id="RHEA-COMP:9863"/>
        <dbReference type="Rhea" id="RHEA-COMP:11604"/>
        <dbReference type="ChEBI" id="CHEBI:15378"/>
        <dbReference type="ChEBI" id="CHEBI:29999"/>
        <dbReference type="ChEBI" id="CHEBI:30616"/>
        <dbReference type="ChEBI" id="CHEBI:83421"/>
        <dbReference type="ChEBI" id="CHEBI:456216"/>
        <dbReference type="EC" id="2.7.11.1"/>
    </reaction>
</comment>
<sequence length="992" mass="110166">MHRPLLQFMFSFFIIISLILLIAPKSAFANDGNYSSCSTRFRCGNIDTGYPFWGLERPEDCGYPGFWLNCSDDVPEITIMSVTYQVLDIESGTRNLRLARTDYSEDVCVQYLRNTTLTTGVFEYNSNTQNMTLYYGCRPLANIPTLPKGLSSQFQCEINETGNVGYYVTRNITESSFGELANLISTSLGSCNDSVTVPVLKSEVEVVEDNRTTESLIKALKVGFELRWFANDSFCDSCIGSGGQCGYNQDSREFLCYCSGGSYLSTCPQDPSQQCQPKIVKGQNPHPPPPYYQVPSRTLPPPQPSPMQPFPSTHFFFLLLLFLHPTTPSPPPNNTTFRNCNQTISCGPIPNLTYPFTGGPRPEYCGPPGFQLTCSNNTTLELLTDSVSYRVIQLDPRTQIMTLSRSDLYNNPIPCMQNFTNTTLDSTIFTPTSNNENLTFFYGCYSLNTSSYKPPNMFTCNNSGAYYVVGPVPVDPAFKVIQCNVSVTVPVLRSAANELVRNRSLLGEVLMEGFSVNYSIPYDDECAKCLDSGGDCGWFSSRAICICGDRICDTTAEKKTDVSLITGLGIAGAVIAGILLGMGFLCLRQRRQKLAAQAKSRDLPTPPSSKGPPTSTTSLSQSIPSYPTSNYDLEKGSTYFGAHIFSYEELEEATDNFNPSKELGEGGFGTVYYGVLNDGRVVAVKRLYESNFKRAEQYMNEIEILTRIRHPNLVTLYGCTSRRSRELLLVYEYIPNGTVADHLHGKLSNSGLLTWPVRLSIAVETANALAYLHAAPIIHRDVKTNNILLDKNFHVKVADFGLSRLFPDNVTHVSTAPQGTPGYVDPEYYQCYQLTEKSDVYSFGVVLIELISSKQAVDTNRHRLDINLANMAVSRIQNHALHELVDPSLGFEDDYAVKTRMTGVAELAFRCLQQERDVRPSMEEVLETLRGIRDEELAVQKAEVVDIRSEAEVVDIRSDDVGLLKHIPPPLSPDSINDKWVSSSTITPPNSF</sequence>
<dbReference type="Pfam" id="PF13947">
    <property type="entry name" value="GUB_WAK_bind"/>
    <property type="match status" value="2"/>
</dbReference>
<dbReference type="SUPFAM" id="SSF56112">
    <property type="entry name" value="Protein kinase-like (PK-like)"/>
    <property type="match status" value="1"/>
</dbReference>
<evidence type="ECO:0000256" key="4">
    <source>
        <dbReference type="ARBA" id="ARBA00022527"/>
    </source>
</evidence>
<dbReference type="Gene3D" id="1.10.510.10">
    <property type="entry name" value="Transferase(Phosphotransferase) domain 1"/>
    <property type="match status" value="1"/>
</dbReference>
<evidence type="ECO:0000256" key="2">
    <source>
        <dbReference type="ARBA" id="ARBA00012513"/>
    </source>
</evidence>
<keyword evidence="8 21" id="KW-0732">Signal</keyword>
<evidence type="ECO:0000313" key="23">
    <source>
        <dbReference type="EMBL" id="EOY04128.1"/>
    </source>
</evidence>
<evidence type="ECO:0000256" key="19">
    <source>
        <dbReference type="SAM" id="MobiDB-lite"/>
    </source>
</evidence>
<dbReference type="FunCoup" id="A0A061EHL3">
    <property type="interactions" value="285"/>
</dbReference>
<evidence type="ECO:0000256" key="1">
    <source>
        <dbReference type="ARBA" id="ARBA00004251"/>
    </source>
</evidence>
<evidence type="ECO:0000256" key="16">
    <source>
        <dbReference type="ARBA" id="ARBA00047899"/>
    </source>
</evidence>
<evidence type="ECO:0000313" key="24">
    <source>
        <dbReference type="Proteomes" id="UP000026915"/>
    </source>
</evidence>
<dbReference type="EMBL" id="CM001882">
    <property type="protein sequence ID" value="EOY04128.1"/>
    <property type="molecule type" value="Genomic_DNA"/>
</dbReference>
<dbReference type="FunFam" id="1.10.510.10:FF:000161">
    <property type="entry name" value="Wall-associated receptor kinase-like 20"/>
    <property type="match status" value="1"/>
</dbReference>
<keyword evidence="9 18" id="KW-0547">Nucleotide-binding</keyword>
<evidence type="ECO:0000256" key="8">
    <source>
        <dbReference type="ARBA" id="ARBA00022729"/>
    </source>
</evidence>
<dbReference type="InterPro" id="IPR032872">
    <property type="entry name" value="WAK_assoc_C"/>
</dbReference>
<protein>
    <recommendedName>
        <fullName evidence="2">non-specific serine/threonine protein kinase</fullName>
        <ecNumber evidence="2">2.7.11.1</ecNumber>
    </recommendedName>
</protein>
<gene>
    <name evidence="23" type="ORF">TCM_019383</name>
</gene>
<feature type="signal peptide" evidence="21">
    <location>
        <begin position="1"/>
        <end position="29"/>
    </location>
</feature>
<keyword evidence="7 20" id="KW-0812">Transmembrane</keyword>
<feature type="chain" id="PRO_5001597435" description="non-specific serine/threonine protein kinase" evidence="21">
    <location>
        <begin position="30"/>
        <end position="992"/>
    </location>
</feature>
<evidence type="ECO:0000256" key="9">
    <source>
        <dbReference type="ARBA" id="ARBA00022741"/>
    </source>
</evidence>
<dbReference type="InterPro" id="IPR011009">
    <property type="entry name" value="Kinase-like_dom_sf"/>
</dbReference>
<evidence type="ECO:0000256" key="3">
    <source>
        <dbReference type="ARBA" id="ARBA00022475"/>
    </source>
</evidence>
<feature type="binding site" evidence="18">
    <location>
        <position position="685"/>
    </location>
    <ligand>
        <name>ATP</name>
        <dbReference type="ChEBI" id="CHEBI:30616"/>
    </ligand>
</feature>
<dbReference type="InterPro" id="IPR000719">
    <property type="entry name" value="Prot_kinase_dom"/>
</dbReference>
<feature type="compositionally biased region" description="Low complexity" evidence="19">
    <location>
        <begin position="611"/>
        <end position="620"/>
    </location>
</feature>
<keyword evidence="24" id="KW-1185">Reference proteome</keyword>
<dbReference type="GO" id="GO:0004674">
    <property type="term" value="F:protein serine/threonine kinase activity"/>
    <property type="evidence" value="ECO:0007669"/>
    <property type="project" value="UniProtKB-KW"/>
</dbReference>
<dbReference type="EC" id="2.7.11.1" evidence="2"/>
<dbReference type="InParanoid" id="A0A061EHL3"/>
<evidence type="ECO:0000256" key="12">
    <source>
        <dbReference type="ARBA" id="ARBA00022989"/>
    </source>
</evidence>
<keyword evidence="13 20" id="KW-0472">Membrane</keyword>
<dbReference type="CDD" id="cd14066">
    <property type="entry name" value="STKc_IRAK"/>
    <property type="match status" value="1"/>
</dbReference>
<keyword evidence="6" id="KW-0808">Transferase</keyword>
<evidence type="ECO:0000256" key="21">
    <source>
        <dbReference type="SAM" id="SignalP"/>
    </source>
</evidence>
<dbReference type="PROSITE" id="PS50011">
    <property type="entry name" value="PROTEIN_KINASE_DOM"/>
    <property type="match status" value="1"/>
</dbReference>
<dbReference type="Pfam" id="PF00069">
    <property type="entry name" value="Pkinase"/>
    <property type="match status" value="1"/>
</dbReference>
<dbReference type="GO" id="GO:0005524">
    <property type="term" value="F:ATP binding"/>
    <property type="evidence" value="ECO:0007669"/>
    <property type="project" value="UniProtKB-UniRule"/>
</dbReference>
<dbReference type="InterPro" id="IPR017441">
    <property type="entry name" value="Protein_kinase_ATP_BS"/>
</dbReference>
<dbReference type="GO" id="GO:0030247">
    <property type="term" value="F:polysaccharide binding"/>
    <property type="evidence" value="ECO:0007669"/>
    <property type="project" value="InterPro"/>
</dbReference>
<evidence type="ECO:0000256" key="6">
    <source>
        <dbReference type="ARBA" id="ARBA00022679"/>
    </source>
</evidence>
<dbReference type="AlphaFoldDB" id="A0A061EHL3"/>
<evidence type="ECO:0000256" key="18">
    <source>
        <dbReference type="PROSITE-ProRule" id="PRU10141"/>
    </source>
</evidence>
<evidence type="ECO:0000256" key="17">
    <source>
        <dbReference type="ARBA" id="ARBA00048679"/>
    </source>
</evidence>
<feature type="region of interest" description="Disordered" evidence="19">
    <location>
        <begin position="597"/>
        <end position="625"/>
    </location>
</feature>
<evidence type="ECO:0000256" key="15">
    <source>
        <dbReference type="ARBA" id="ARBA00023180"/>
    </source>
</evidence>
<keyword evidence="4" id="KW-0723">Serine/threonine-protein kinase</keyword>